<protein>
    <submittedName>
        <fullName evidence="4">Glycosyltransferase involved in cell wall biosynthesis</fullName>
    </submittedName>
</protein>
<accession>A0A561W6C8</accession>
<dbReference type="InterPro" id="IPR001296">
    <property type="entry name" value="Glyco_trans_1"/>
</dbReference>
<feature type="region of interest" description="Disordered" evidence="2">
    <location>
        <begin position="357"/>
        <end position="384"/>
    </location>
</feature>
<dbReference type="OrthoDB" id="3171021at2"/>
<gene>
    <name evidence="4" type="ORF">FHU34_114810</name>
</gene>
<keyword evidence="1 4" id="KW-0808">Transferase</keyword>
<evidence type="ECO:0000256" key="2">
    <source>
        <dbReference type="SAM" id="MobiDB-lite"/>
    </source>
</evidence>
<dbReference type="Proteomes" id="UP000317685">
    <property type="component" value="Unassembled WGS sequence"/>
</dbReference>
<evidence type="ECO:0000313" key="5">
    <source>
        <dbReference type="Proteomes" id="UP000317685"/>
    </source>
</evidence>
<dbReference type="RefSeq" id="WP_145784229.1">
    <property type="nucleotide sequence ID" value="NZ_JBEZJC010000005.1"/>
</dbReference>
<evidence type="ECO:0000259" key="3">
    <source>
        <dbReference type="Pfam" id="PF00534"/>
    </source>
</evidence>
<sequence>MVCMVDGVPSDVRLTLVTNDRDLGCRTPYPGLSGRWTTRSRSRVFYLNRRSPRHWWRIWRAQRSAGPFDLLYVNSVWQPTFSLLPVLATILGLVSAKRILIAPRGEFSPGALGIRSHKKRLFLALWRRLLGRRDVLWHATNDREAAHIRALVPGARIVLRENQTLLPVDPAPPVEHDDDRLRLVFLSRITPMKNLDMVLRALTTVSRPLSLDIHGPVDDPSYWRECQRLCDELPATVTVRYRGPVPPAEVRATFTRYDAFVLPTRGENFGHVIAESLSASCPVVCSAETPWTDVLEGGGGVVLPALSPAELSRVIERMAADGVAERHARRAAAGEAYRAWRARQATHSVVDLVRTDTFTDVTGPPPQGRAGRVPSGTTAVRERS</sequence>
<reference evidence="4 5" key="1">
    <citation type="submission" date="2019-06" db="EMBL/GenBank/DDBJ databases">
        <title>Sequencing the genomes of 1000 actinobacteria strains.</title>
        <authorList>
            <person name="Klenk H.-P."/>
        </authorList>
    </citation>
    <scope>NUCLEOTIDE SEQUENCE [LARGE SCALE GENOMIC DNA]</scope>
    <source>
        <strain evidence="4 5">DSM 45885</strain>
    </source>
</reference>
<feature type="domain" description="Glycosyl transferase family 1" evidence="3">
    <location>
        <begin position="175"/>
        <end position="329"/>
    </location>
</feature>
<evidence type="ECO:0000313" key="4">
    <source>
        <dbReference type="EMBL" id="TWG19428.1"/>
    </source>
</evidence>
<dbReference type="Pfam" id="PF00534">
    <property type="entry name" value="Glycos_transf_1"/>
    <property type="match status" value="1"/>
</dbReference>
<evidence type="ECO:0000256" key="1">
    <source>
        <dbReference type="ARBA" id="ARBA00022679"/>
    </source>
</evidence>
<dbReference type="EMBL" id="VIWZ01000001">
    <property type="protein sequence ID" value="TWG19428.1"/>
    <property type="molecule type" value="Genomic_DNA"/>
</dbReference>
<dbReference type="Gene3D" id="3.40.50.2000">
    <property type="entry name" value="Glycogen Phosphorylase B"/>
    <property type="match status" value="1"/>
</dbReference>
<dbReference type="GeneID" id="300130280"/>
<dbReference type="GO" id="GO:0016757">
    <property type="term" value="F:glycosyltransferase activity"/>
    <property type="evidence" value="ECO:0007669"/>
    <property type="project" value="InterPro"/>
</dbReference>
<comment type="caution">
    <text evidence="4">The sequence shown here is derived from an EMBL/GenBank/DDBJ whole genome shotgun (WGS) entry which is preliminary data.</text>
</comment>
<organism evidence="4 5">
    <name type="scientific">Micromonospora taraxaci</name>
    <dbReference type="NCBI Taxonomy" id="1316803"/>
    <lineage>
        <taxon>Bacteria</taxon>
        <taxon>Bacillati</taxon>
        <taxon>Actinomycetota</taxon>
        <taxon>Actinomycetes</taxon>
        <taxon>Micromonosporales</taxon>
        <taxon>Micromonosporaceae</taxon>
        <taxon>Micromonospora</taxon>
    </lineage>
</organism>
<proteinExistence type="predicted"/>
<dbReference type="SUPFAM" id="SSF53756">
    <property type="entry name" value="UDP-Glycosyltransferase/glycogen phosphorylase"/>
    <property type="match status" value="1"/>
</dbReference>
<keyword evidence="5" id="KW-1185">Reference proteome</keyword>
<name>A0A561W6C8_9ACTN</name>
<dbReference type="AlphaFoldDB" id="A0A561W6C8"/>
<dbReference type="PANTHER" id="PTHR12526">
    <property type="entry name" value="GLYCOSYLTRANSFERASE"/>
    <property type="match status" value="1"/>
</dbReference>